<gene>
    <name evidence="2" type="ORF">MERR_LOCUS23823</name>
</gene>
<proteinExistence type="predicted"/>
<dbReference type="Proteomes" id="UP000467841">
    <property type="component" value="Unassembled WGS sequence"/>
</dbReference>
<name>A0A6D2J9C5_9BRAS</name>
<dbReference type="InterPro" id="IPR044809">
    <property type="entry name" value="AUF1-like"/>
</dbReference>
<comment type="caution">
    <text evidence="2">The sequence shown here is derived from an EMBL/GenBank/DDBJ whole genome shotgun (WGS) entry which is preliminary data.</text>
</comment>
<dbReference type="OrthoDB" id="1113608at2759"/>
<evidence type="ECO:0000313" key="2">
    <source>
        <dbReference type="EMBL" id="CAA7036588.1"/>
    </source>
</evidence>
<dbReference type="InterPro" id="IPR001810">
    <property type="entry name" value="F-box_dom"/>
</dbReference>
<dbReference type="SUPFAM" id="SSF81383">
    <property type="entry name" value="F-box domain"/>
    <property type="match status" value="1"/>
</dbReference>
<dbReference type="PANTHER" id="PTHR31215">
    <property type="entry name" value="OS05G0510400 PROTEIN-RELATED"/>
    <property type="match status" value="1"/>
</dbReference>
<dbReference type="AlphaFoldDB" id="A0A6D2J9C5"/>
<reference evidence="2" key="1">
    <citation type="submission" date="2020-01" db="EMBL/GenBank/DDBJ databases">
        <authorList>
            <person name="Mishra B."/>
        </authorList>
    </citation>
    <scope>NUCLEOTIDE SEQUENCE [LARGE SCALE GENOMIC DNA]</scope>
</reference>
<dbReference type="EMBL" id="CACVBM020001163">
    <property type="protein sequence ID" value="CAA7036588.1"/>
    <property type="molecule type" value="Genomic_DNA"/>
</dbReference>
<dbReference type="Gene3D" id="1.20.1280.50">
    <property type="match status" value="1"/>
</dbReference>
<keyword evidence="3" id="KW-1185">Reference proteome</keyword>
<feature type="domain" description="F-box" evidence="1">
    <location>
        <begin position="25"/>
        <end position="60"/>
    </location>
</feature>
<dbReference type="Pfam" id="PF12937">
    <property type="entry name" value="F-box-like"/>
    <property type="match status" value="1"/>
</dbReference>
<protein>
    <recommendedName>
        <fullName evidence="1">F-box domain-containing protein</fullName>
    </recommendedName>
</protein>
<sequence length="142" mass="15779">MAVILRSDPLSRIHPEPQTLEIDHFDYLPDSILLLVFNKIGDVKALGRCCVVSKRFHSLVPQVENVVVRVDCVISDNESSSLSSDKPRSAAAGPFSAIFRLVTGSGTVARHEAVVWLFWIVFFFFREMEQGGVLCSLVSETL</sequence>
<evidence type="ECO:0000313" key="3">
    <source>
        <dbReference type="Proteomes" id="UP000467841"/>
    </source>
</evidence>
<dbReference type="InterPro" id="IPR036047">
    <property type="entry name" value="F-box-like_dom_sf"/>
</dbReference>
<organism evidence="2 3">
    <name type="scientific">Microthlaspi erraticum</name>
    <dbReference type="NCBI Taxonomy" id="1685480"/>
    <lineage>
        <taxon>Eukaryota</taxon>
        <taxon>Viridiplantae</taxon>
        <taxon>Streptophyta</taxon>
        <taxon>Embryophyta</taxon>
        <taxon>Tracheophyta</taxon>
        <taxon>Spermatophyta</taxon>
        <taxon>Magnoliopsida</taxon>
        <taxon>eudicotyledons</taxon>
        <taxon>Gunneridae</taxon>
        <taxon>Pentapetalae</taxon>
        <taxon>rosids</taxon>
        <taxon>malvids</taxon>
        <taxon>Brassicales</taxon>
        <taxon>Brassicaceae</taxon>
        <taxon>Coluteocarpeae</taxon>
        <taxon>Microthlaspi</taxon>
    </lineage>
</organism>
<evidence type="ECO:0000259" key="1">
    <source>
        <dbReference type="Pfam" id="PF12937"/>
    </source>
</evidence>
<accession>A0A6D2J9C5</accession>